<dbReference type="Gene3D" id="1.25.40.10">
    <property type="entry name" value="Tetratricopeptide repeat domain"/>
    <property type="match status" value="2"/>
</dbReference>
<dbReference type="SUPFAM" id="SSF48452">
    <property type="entry name" value="TPR-like"/>
    <property type="match status" value="2"/>
</dbReference>
<accession>A0ABW4BRI2</accession>
<dbReference type="EMBL" id="JBHTOH010000093">
    <property type="protein sequence ID" value="MFD1412105.1"/>
    <property type="molecule type" value="Genomic_DNA"/>
</dbReference>
<feature type="repeat" description="TPR" evidence="3">
    <location>
        <begin position="134"/>
        <end position="167"/>
    </location>
</feature>
<dbReference type="InterPro" id="IPR051012">
    <property type="entry name" value="CellSynth/LPSAsmb/PSIAsmb"/>
</dbReference>
<evidence type="ECO:0000256" key="1">
    <source>
        <dbReference type="ARBA" id="ARBA00022737"/>
    </source>
</evidence>
<comment type="caution">
    <text evidence="4">The sequence shown here is derived from an EMBL/GenBank/DDBJ whole genome shotgun (WGS) entry which is preliminary data.</text>
</comment>
<keyword evidence="2 3" id="KW-0802">TPR repeat</keyword>
<dbReference type="Pfam" id="PF13432">
    <property type="entry name" value="TPR_16"/>
    <property type="match status" value="1"/>
</dbReference>
<dbReference type="InterPro" id="IPR019734">
    <property type="entry name" value="TPR_rpt"/>
</dbReference>
<gene>
    <name evidence="4" type="ORF">ACFQ4R_10990</name>
</gene>
<protein>
    <submittedName>
        <fullName evidence="4">Tetratricopeptide repeat protein</fullName>
    </submittedName>
</protein>
<dbReference type="InterPro" id="IPR011990">
    <property type="entry name" value="TPR-like_helical_dom_sf"/>
</dbReference>
<evidence type="ECO:0000256" key="3">
    <source>
        <dbReference type="PROSITE-ProRule" id="PRU00339"/>
    </source>
</evidence>
<dbReference type="Pfam" id="PF14559">
    <property type="entry name" value="TPR_19"/>
    <property type="match status" value="1"/>
</dbReference>
<evidence type="ECO:0000313" key="4">
    <source>
        <dbReference type="EMBL" id="MFD1412105.1"/>
    </source>
</evidence>
<dbReference type="Proteomes" id="UP001597191">
    <property type="component" value="Unassembled WGS sequence"/>
</dbReference>
<reference evidence="5" key="1">
    <citation type="journal article" date="2019" name="Int. J. Syst. Evol. Microbiol.">
        <title>The Global Catalogue of Microorganisms (GCM) 10K type strain sequencing project: providing services to taxonomists for standard genome sequencing and annotation.</title>
        <authorList>
            <consortium name="The Broad Institute Genomics Platform"/>
            <consortium name="The Broad Institute Genome Sequencing Center for Infectious Disease"/>
            <person name="Wu L."/>
            <person name="Ma J."/>
        </authorList>
    </citation>
    <scope>NUCLEOTIDE SEQUENCE [LARGE SCALE GENOMIC DNA]</scope>
    <source>
        <strain evidence="5">CCM 8937</strain>
    </source>
</reference>
<keyword evidence="5" id="KW-1185">Reference proteome</keyword>
<dbReference type="RefSeq" id="WP_125648595.1">
    <property type="nucleotide sequence ID" value="NZ_JBHTOH010000093.1"/>
</dbReference>
<dbReference type="PROSITE" id="PS50005">
    <property type="entry name" value="TPR"/>
    <property type="match status" value="1"/>
</dbReference>
<dbReference type="PANTHER" id="PTHR45586">
    <property type="entry name" value="TPR REPEAT-CONTAINING PROTEIN PA4667"/>
    <property type="match status" value="1"/>
</dbReference>
<evidence type="ECO:0000313" key="5">
    <source>
        <dbReference type="Proteomes" id="UP001597191"/>
    </source>
</evidence>
<proteinExistence type="predicted"/>
<name>A0ABW4BRI2_9LACO</name>
<sequence length="423" mass="47099">MSYSEKMLAALDEQDLQKADHLFKQALANDDPETLFNLAEELQALGFSAQSSQIAKQLLKQDPDADEARLMLAELAINDDQTDQALNWLAQIKPESPVYPQSLLTAADLYQTLNLLEVSEQKLLQAQVLLPDEPVVDFALGELYLTMGRYQEALTAYQRLAEQKISYFAQVSIDQRRAEALAGLGEYEQAVALLTPLTKNLATDEQLFQLGVLQHNLHQETAAIKTLTRLQQQNSDYSSLYEPLVASELAADQPANALQSAQVGLGYDDYNLNLYRLGAEAALKIGATKKASDLLQKGLAIDNDAESLRALLGTIVLREGHYQQVIDLLAPLATADQADPQVAWELAVAYDHLDQVEAANSAYFQAYPELKDNPDFMRQFINFLQEEGQTKPLKLALQQYLRLVPDDPEYTQLLLDLEADQAE</sequence>
<keyword evidence="1" id="KW-0677">Repeat</keyword>
<dbReference type="PANTHER" id="PTHR45586:SF15">
    <property type="entry name" value="TPR REPEAT-CONTAINING PROTEIN YPIA"/>
    <property type="match status" value="1"/>
</dbReference>
<evidence type="ECO:0000256" key="2">
    <source>
        <dbReference type="ARBA" id="ARBA00022803"/>
    </source>
</evidence>
<organism evidence="4 5">
    <name type="scientific">Lapidilactobacillus gannanensis</name>
    <dbReference type="NCBI Taxonomy" id="2486002"/>
    <lineage>
        <taxon>Bacteria</taxon>
        <taxon>Bacillati</taxon>
        <taxon>Bacillota</taxon>
        <taxon>Bacilli</taxon>
        <taxon>Lactobacillales</taxon>
        <taxon>Lactobacillaceae</taxon>
        <taxon>Lapidilactobacillus</taxon>
    </lineage>
</organism>